<sequence length="524" mass="58852">MHPPSFSTGFLRFRERDWFSSWSHSGRLILRKTFHVLLVKGQTVHTQKLFGFGSLPPPFGYPYGGLHGFDPERSAAFLAKAPRKEPFHEAIGFKNDNAMLTATTQSLVQDVLYVWQQAQLIAAVKLHAYFIPIPGCKNKHYAILPLSQEYMNEYAPAWNRLMNFQVSLSVWDDPEKELPMRRWRSKFISYTSGIEALVPHQAAGSGVVLVTARPPESGTARDVSTFSSRVEAEKLAWRNRTASPSLSMAYSTTRHGTKGYAESMIQPPTAVDQGVSELTEAMRSTAKAIGVRSFRPLPKVSYLPGKDARYEIALGSLCLDEDRERWPEYLRKVQLGIAIVAGGPGFGKTTEMANNALSMECSFGPVFCSAPSNGAVTNLAVRIDKITAYVCDKYNQMLPEGQETPRSRRRLVVRGYRRQDELAAFKALLKHPKLGEMAALRRLGNESRWRLQLSVAFWVLVLWRSPVARELHVDDKEELHQLQHAVDAREDLANLRAIATGEITWKEYVDNSPAPDAIVAFIMD</sequence>
<dbReference type="EMBL" id="JFFI01001947">
    <property type="protein sequence ID" value="KXH48540.1"/>
    <property type="molecule type" value="Genomic_DNA"/>
</dbReference>
<protein>
    <submittedName>
        <fullName evidence="1">Uncharacterized protein</fullName>
    </submittedName>
</protein>
<accession>A0A135TK12</accession>
<dbReference type="InterPro" id="IPR027417">
    <property type="entry name" value="P-loop_NTPase"/>
</dbReference>
<keyword evidence="2" id="KW-1185">Reference proteome</keyword>
<gene>
    <name evidence="1" type="ORF">CSAL01_12244</name>
</gene>
<organism evidence="1 2">
    <name type="scientific">Colletotrichum salicis</name>
    <dbReference type="NCBI Taxonomy" id="1209931"/>
    <lineage>
        <taxon>Eukaryota</taxon>
        <taxon>Fungi</taxon>
        <taxon>Dikarya</taxon>
        <taxon>Ascomycota</taxon>
        <taxon>Pezizomycotina</taxon>
        <taxon>Sordariomycetes</taxon>
        <taxon>Hypocreomycetidae</taxon>
        <taxon>Glomerellales</taxon>
        <taxon>Glomerellaceae</taxon>
        <taxon>Colletotrichum</taxon>
        <taxon>Colletotrichum acutatum species complex</taxon>
    </lineage>
</organism>
<evidence type="ECO:0000313" key="2">
    <source>
        <dbReference type="Proteomes" id="UP000070121"/>
    </source>
</evidence>
<dbReference type="AlphaFoldDB" id="A0A135TK12"/>
<evidence type="ECO:0000313" key="1">
    <source>
        <dbReference type="EMBL" id="KXH48540.1"/>
    </source>
</evidence>
<comment type="caution">
    <text evidence="1">The sequence shown here is derived from an EMBL/GenBank/DDBJ whole genome shotgun (WGS) entry which is preliminary data.</text>
</comment>
<proteinExistence type="predicted"/>
<dbReference type="STRING" id="1209931.A0A135TK12"/>
<dbReference type="Gene3D" id="3.40.50.300">
    <property type="entry name" value="P-loop containing nucleotide triphosphate hydrolases"/>
    <property type="match status" value="1"/>
</dbReference>
<dbReference type="Proteomes" id="UP000070121">
    <property type="component" value="Unassembled WGS sequence"/>
</dbReference>
<dbReference type="OrthoDB" id="4835297at2759"/>
<name>A0A135TK12_9PEZI</name>
<dbReference type="SUPFAM" id="SSF52540">
    <property type="entry name" value="P-loop containing nucleoside triphosphate hydrolases"/>
    <property type="match status" value="1"/>
</dbReference>
<reference evidence="1 2" key="1">
    <citation type="submission" date="2014-02" db="EMBL/GenBank/DDBJ databases">
        <title>The genome sequence of Colletotrichum salicis CBS 607.94.</title>
        <authorList>
            <person name="Baroncelli R."/>
            <person name="Thon M.R."/>
        </authorList>
    </citation>
    <scope>NUCLEOTIDE SEQUENCE [LARGE SCALE GENOMIC DNA]</scope>
    <source>
        <strain evidence="1 2">CBS 607.94</strain>
    </source>
</reference>